<sequence length="168" mass="18277">MYQYTDQVPARYPDRMSAVDDSARATLQASRALLGVIARSVADALEEVSLPQFRVLVLLAHDGPTRSGVVADHLDIHPSTFSRNADRLVAAGWVVRTEDPDRRGAVRIELTARGLQLVEDVTESRRRAIAEILGAMTSAEREALTAALDDFSRAAGEPAARDLRTLGI</sequence>
<dbReference type="eggNOG" id="COG1846">
    <property type="taxonomic scope" value="Bacteria"/>
</dbReference>
<evidence type="ECO:0000313" key="2">
    <source>
        <dbReference type="EMBL" id="SDS48164.1"/>
    </source>
</evidence>
<dbReference type="GO" id="GO:0003677">
    <property type="term" value="F:DNA binding"/>
    <property type="evidence" value="ECO:0007669"/>
    <property type="project" value="UniProtKB-KW"/>
</dbReference>
<name>A0A1H1SJG4_9CELL</name>
<dbReference type="PRINTS" id="PR00598">
    <property type="entry name" value="HTHMARR"/>
</dbReference>
<dbReference type="EMBL" id="LT629776">
    <property type="protein sequence ID" value="SDS48164.1"/>
    <property type="molecule type" value="Genomic_DNA"/>
</dbReference>
<dbReference type="STRING" id="545619.SAMN04489860_1649"/>
<dbReference type="Proteomes" id="UP000185663">
    <property type="component" value="Chromosome I"/>
</dbReference>
<dbReference type="InterPro" id="IPR039422">
    <property type="entry name" value="MarR/SlyA-like"/>
</dbReference>
<dbReference type="AlphaFoldDB" id="A0A1H1SJG4"/>
<dbReference type="InterPro" id="IPR036390">
    <property type="entry name" value="WH_DNA-bd_sf"/>
</dbReference>
<dbReference type="GO" id="GO:0003700">
    <property type="term" value="F:DNA-binding transcription factor activity"/>
    <property type="evidence" value="ECO:0007669"/>
    <property type="project" value="InterPro"/>
</dbReference>
<proteinExistence type="predicted"/>
<dbReference type="InterPro" id="IPR036388">
    <property type="entry name" value="WH-like_DNA-bd_sf"/>
</dbReference>
<dbReference type="GO" id="GO:0006950">
    <property type="term" value="P:response to stress"/>
    <property type="evidence" value="ECO:0007669"/>
    <property type="project" value="TreeGrafter"/>
</dbReference>
<protein>
    <submittedName>
        <fullName evidence="2">DNA-binding transcriptional regulator, MarR family</fullName>
    </submittedName>
</protein>
<dbReference type="SUPFAM" id="SSF46785">
    <property type="entry name" value="Winged helix' DNA-binding domain"/>
    <property type="match status" value="1"/>
</dbReference>
<keyword evidence="2" id="KW-0238">DNA-binding</keyword>
<feature type="domain" description="HTH marR-type" evidence="1">
    <location>
        <begin position="19"/>
        <end position="153"/>
    </location>
</feature>
<accession>A0A1H1SJG4</accession>
<dbReference type="PANTHER" id="PTHR33164:SF94">
    <property type="entry name" value="TRANSCRIPTIONAL REGULATORY PROTEIN-RELATED"/>
    <property type="match status" value="1"/>
</dbReference>
<keyword evidence="3" id="KW-1185">Reference proteome</keyword>
<dbReference type="SMART" id="SM00347">
    <property type="entry name" value="HTH_MARR"/>
    <property type="match status" value="1"/>
</dbReference>
<dbReference type="PROSITE" id="PS50995">
    <property type="entry name" value="HTH_MARR_2"/>
    <property type="match status" value="1"/>
</dbReference>
<dbReference type="PANTHER" id="PTHR33164">
    <property type="entry name" value="TRANSCRIPTIONAL REGULATOR, MARR FAMILY"/>
    <property type="match status" value="1"/>
</dbReference>
<organism evidence="2 3">
    <name type="scientific">Paraoerskovia marina</name>
    <dbReference type="NCBI Taxonomy" id="545619"/>
    <lineage>
        <taxon>Bacteria</taxon>
        <taxon>Bacillati</taxon>
        <taxon>Actinomycetota</taxon>
        <taxon>Actinomycetes</taxon>
        <taxon>Micrococcales</taxon>
        <taxon>Cellulomonadaceae</taxon>
        <taxon>Paraoerskovia</taxon>
    </lineage>
</organism>
<dbReference type="Gene3D" id="1.10.10.10">
    <property type="entry name" value="Winged helix-like DNA-binding domain superfamily/Winged helix DNA-binding domain"/>
    <property type="match status" value="1"/>
</dbReference>
<dbReference type="OrthoDB" id="8966183at2"/>
<reference evidence="2 3" key="1">
    <citation type="submission" date="2016-10" db="EMBL/GenBank/DDBJ databases">
        <authorList>
            <person name="de Groot N.N."/>
        </authorList>
    </citation>
    <scope>NUCLEOTIDE SEQUENCE [LARGE SCALE GENOMIC DNA]</scope>
    <source>
        <strain evidence="2 3">DSM 22126</strain>
    </source>
</reference>
<gene>
    <name evidence="2" type="ORF">SAMN04489860_1649</name>
</gene>
<evidence type="ECO:0000313" key="3">
    <source>
        <dbReference type="Proteomes" id="UP000185663"/>
    </source>
</evidence>
<evidence type="ECO:0000259" key="1">
    <source>
        <dbReference type="PROSITE" id="PS50995"/>
    </source>
</evidence>
<dbReference type="InterPro" id="IPR000835">
    <property type="entry name" value="HTH_MarR-typ"/>
</dbReference>
<dbReference type="Pfam" id="PF12802">
    <property type="entry name" value="MarR_2"/>
    <property type="match status" value="1"/>
</dbReference>